<evidence type="ECO:0000259" key="2">
    <source>
        <dbReference type="Pfam" id="PF11600"/>
    </source>
</evidence>
<feature type="region of interest" description="Disordered" evidence="1">
    <location>
        <begin position="1341"/>
        <end position="1363"/>
    </location>
</feature>
<dbReference type="OrthoDB" id="17798at2759"/>
<dbReference type="KEGG" id="dpp:DICPUDRAFT_77330"/>
<gene>
    <name evidence="3" type="ORF">DICPUDRAFT_77330</name>
</gene>
<evidence type="ECO:0000313" key="3">
    <source>
        <dbReference type="EMBL" id="EGC37010.1"/>
    </source>
</evidence>
<proteinExistence type="predicted"/>
<dbReference type="Proteomes" id="UP000001064">
    <property type="component" value="Unassembled WGS sequence"/>
</dbReference>
<dbReference type="OMA" id="KYACHEL"/>
<dbReference type="EMBL" id="GL871010">
    <property type="protein sequence ID" value="EGC37010.1"/>
    <property type="molecule type" value="Genomic_DNA"/>
</dbReference>
<reference evidence="4" key="1">
    <citation type="journal article" date="2011" name="Genome Biol.">
        <title>Comparative genomics of the social amoebae Dictyostelium discoideum and Dictyostelium purpureum.</title>
        <authorList>
            <consortium name="US DOE Joint Genome Institute (JGI-PGF)"/>
            <person name="Sucgang R."/>
            <person name="Kuo A."/>
            <person name="Tian X."/>
            <person name="Salerno W."/>
            <person name="Parikh A."/>
            <person name="Feasley C.L."/>
            <person name="Dalin E."/>
            <person name="Tu H."/>
            <person name="Huang E."/>
            <person name="Barry K."/>
            <person name="Lindquist E."/>
            <person name="Shapiro H."/>
            <person name="Bruce D."/>
            <person name="Schmutz J."/>
            <person name="Salamov A."/>
            <person name="Fey P."/>
            <person name="Gaudet P."/>
            <person name="Anjard C."/>
            <person name="Babu M.M."/>
            <person name="Basu S."/>
            <person name="Bushmanova Y."/>
            <person name="van der Wel H."/>
            <person name="Katoh-Kurasawa M."/>
            <person name="Dinh C."/>
            <person name="Coutinho P.M."/>
            <person name="Saito T."/>
            <person name="Elias M."/>
            <person name="Schaap P."/>
            <person name="Kay R.R."/>
            <person name="Henrissat B."/>
            <person name="Eichinger L."/>
            <person name="Rivero F."/>
            <person name="Putnam N.H."/>
            <person name="West C.M."/>
            <person name="Loomis W.F."/>
            <person name="Chisholm R.L."/>
            <person name="Shaulsky G."/>
            <person name="Strassmann J.E."/>
            <person name="Queller D.C."/>
            <person name="Kuspa A."/>
            <person name="Grigoriev I.V."/>
        </authorList>
    </citation>
    <scope>NUCLEOTIDE SEQUENCE [LARGE SCALE GENOMIC DNA]</scope>
    <source>
        <strain evidence="4">QSDP1</strain>
    </source>
</reference>
<feature type="compositionally biased region" description="Basic and acidic residues" evidence="1">
    <location>
        <begin position="1910"/>
        <end position="1969"/>
    </location>
</feature>
<feature type="compositionally biased region" description="Acidic residues" evidence="1">
    <location>
        <begin position="2026"/>
        <end position="2036"/>
    </location>
</feature>
<evidence type="ECO:0000313" key="4">
    <source>
        <dbReference type="Proteomes" id="UP000001064"/>
    </source>
</evidence>
<dbReference type="InParanoid" id="F0ZGA5"/>
<feature type="compositionally biased region" description="Low complexity" evidence="1">
    <location>
        <begin position="1976"/>
        <end position="2011"/>
    </location>
</feature>
<feature type="compositionally biased region" description="Basic and acidic residues" evidence="1">
    <location>
        <begin position="2012"/>
        <end position="2025"/>
    </location>
</feature>
<evidence type="ECO:0000256" key="1">
    <source>
        <dbReference type="SAM" id="MobiDB-lite"/>
    </source>
</evidence>
<dbReference type="PANTHER" id="PTHR13595:SF4">
    <property type="entry name" value="CHROMOSOME UNDETERMINED SCAFFOLD_77, WHOLE GENOME SHOTGUN SEQUENCE"/>
    <property type="match status" value="1"/>
</dbReference>
<feature type="compositionally biased region" description="Acidic residues" evidence="1">
    <location>
        <begin position="1342"/>
        <end position="1360"/>
    </location>
</feature>
<dbReference type="eggNOG" id="ENOG502QT0W">
    <property type="taxonomic scope" value="Eukaryota"/>
</dbReference>
<feature type="compositionally biased region" description="Basic and acidic residues" evidence="1">
    <location>
        <begin position="1063"/>
        <end position="1075"/>
    </location>
</feature>
<dbReference type="RefSeq" id="XP_003286438.1">
    <property type="nucleotide sequence ID" value="XM_003286390.1"/>
</dbReference>
<name>F0ZGA5_DICPU</name>
<feature type="compositionally biased region" description="Low complexity" evidence="1">
    <location>
        <begin position="1050"/>
        <end position="1059"/>
    </location>
</feature>
<dbReference type="PANTHER" id="PTHR13595">
    <property type="entry name" value="ARL6IP4 PROTEIN"/>
    <property type="match status" value="1"/>
</dbReference>
<dbReference type="Pfam" id="PF11600">
    <property type="entry name" value="CAF1A_acidic"/>
    <property type="match status" value="1"/>
</dbReference>
<feature type="domain" description="Chromatin assembly factor 1 p150 subunit acidic region" evidence="2">
    <location>
        <begin position="1910"/>
        <end position="1973"/>
    </location>
</feature>
<feature type="region of interest" description="Disordered" evidence="1">
    <location>
        <begin position="1884"/>
        <end position="2036"/>
    </location>
</feature>
<dbReference type="STRING" id="5786.F0ZGA5"/>
<dbReference type="GeneID" id="10503850"/>
<feature type="region of interest" description="Disordered" evidence="1">
    <location>
        <begin position="1048"/>
        <end position="1078"/>
    </location>
</feature>
<keyword evidence="4" id="KW-1185">Reference proteome</keyword>
<dbReference type="InterPro" id="IPR021644">
    <property type="entry name" value="CAF-1_p150_acidic"/>
</dbReference>
<sequence length="2317" mass="266239">MTVSSENKFEELYVLASDRDEKEKVLKTLIPGSPHYYYYNVLHVLNSDPSLSEQTNKDKFAQLMKAWIGDIKNAPDQRYQELDLRQKILSFTESNIKPSPLSSTIDMFEELKNIFYLHFSYSQTHSQSLETSDQDSSNDHISNTLDKNLVDRKKIVNDLISRIPHSKYIADYINPNTFDYILNNFSNLPAELEQSIISKLKYPVNGDKIIGMLESKIAQYPTFGSLNIHNNLTLEQMDKIIEKFPSYVDHTYIKLYLEKLLPNYDLHDWETLKAGQEEFYQSATKFVNTLPSTFNSYKLLIYYHFIKFQLTQNIYDKASINKYFSLPRDTHYYTSVDRTDSKITSQLIRFNESFSSNLKGVSQDDDEKLISFLLKKLFIEESTIKPYSDWFKPSYLESLLAESKLVSMKDQPEKWIQMIDNHSKVQTIRDRVDIEFLPNNKSYYHPDDEVSLECSIKNVPNLLVKVFEISTFNYYKSELKQIDSNINLDGLIASEELQFEYPDCLPIQKVERKYDFPTLKGKRGVFVIEFIGNGKSSRAMIYKGDLHFITEVTPTCQLIKVLDEDSVKVLKCSVYIDGNTYNSNDDGDIKIPFSSTTSNKDLIIIAQEFATLKNFKHQAETYQLVGGIFVENGSLLQGEKAPIVVRAKLFLGDTQISNKYLEETSLTIFSTDNSSSPITNSKEVKPFTVQDNQESVYIYRVQENLQTLVVRFQAKVRNLSKNNSSQDVSFEKTFTVNQIHGKEISEFYLQNTKEEGYRLQHLGKGGEPLSNLSFSFEFTHWVSTNERVNVQLKTDKDGFIHLGHLDDVKSFIIYGSRTFEFTISKAQNFTYPSKINCKLGDKVTLPYLGTEKSPSRAELNLFELNGRNGQNVVIHDCFKSLSIEKDEIVLSQLSAGRYVLIVSGSIQSNDTQEIIIDVCDGQIKEGYIVGPSRILSYRPTNGLHFETSVDKQHLLINLKNYTADTRVHVISTYFTPNQDMADLLSLKNSSMTYDEYSVKPKSQYFNGRSLGDEISYIINRKSSKKQLPGNSLKKPSILVQPWAISKTTQSNNSLNSSSSYGMAERESRRARDTHSQLKKVSTHIPKSPFLEFLGYPTIVINNLLPNDKGQISVELSQLLEAGSSVQIVAVDNESVFSKDVLLEQHQAKFKETKLIRSLDPNLHYKEEKLITPVCPNQTFTINNVDSSKYTTYDTLDKVLSLMKTINSSHLQDFSFISEWESLSFDKKKEKFSKYTCHELNFFIYKKDKEFFNQVVLPFVQTKGYKTFIDYYLVKDKKKLEIYILDSFRFNKLNSLEKILLGELFPEHSSVIANSFKQKVEVSPITPAQYDKNFKVALNQLDTDIEGGSGEEERGDDDGGMDEPQAMLADIRGDYKQKKNMVSEKAAPMMFGAATTCSMPAPPPPSFAVNSMAAPAPAPAGMMRMAARAPASILPHPAPITRAYEAPQMYQQIEKTQELAETNYYKELNLRSSLIPINNFWYDYASYVAEKKDNTPFVSKYIAFTCSSFAESMMALSVLDLPFTVKDNTTQVRPKDGKLIMKPSTPIIVFHQELVSGEIAKKSQDILITQHFFDPNDQFTYKDGETEEVYITDQFLVSKVYSATVIVANLSSKQKKLDVLLQIPKGAIAVGESPFVTRDFSIDLLPYSNNRLEYSFYFPAPGSYVHFPAHISEKQNIIASVTPFVFDVVLKKTIINQMSWEYIANHGTLDSILEYLEKENLHRVEFHHLYHRFTDKKIWIKVIELLKRLKFYDSTTWSFSIYHKDSNYIKDFLSEHSNDLRSSSIDAPLVYVNPFENNVKFLEYSPLVNSRTHKIGEERKILNNKLSNQYYQFLKVLSYKLHPTDTELLSLAYYLLLQDRFEESINIMKRVGVHDSANPKILENLSSDNNNIINNTGATQTKSEPTSALSSEEKKKKEKEDKQREKEEKQKEKEREKERKQKEKEDKKREKEEAKRKEKEEKKKKEEEKKLKKKGGSEPTSPSVESTTTDNTTSSETQQTTSTTTTTTTSDVADIKPISEHHHDDSDHEDDEEEYVDVSEFNHPLCLPEMSIQYDYLISYLDFFNSNPKVASENSKKYENYPVQRWNSLFKDLKNKVDQVSNKDSIEIDYENEIDRERRLNKMSSNEPTFDLSQEADRTISVSYHNLKDITVSYYVMDIEHLFSTNPFVQQKLGQFLYVTPNKKESFLLKDKSGSFQFKIPEEFNNSNVVVNVVASQVHHNINVFSNNLSVYITEKTGQLRVVQKQNKKPVSKAYIKVYSKTKNDKVEFWKDGYTDIAGYFDYATVSSSDISDVSKLSILILSNQNGAIIKETKPPAH</sequence>
<organism evidence="3 4">
    <name type="scientific">Dictyostelium purpureum</name>
    <name type="common">Slime mold</name>
    <dbReference type="NCBI Taxonomy" id="5786"/>
    <lineage>
        <taxon>Eukaryota</taxon>
        <taxon>Amoebozoa</taxon>
        <taxon>Evosea</taxon>
        <taxon>Eumycetozoa</taxon>
        <taxon>Dictyostelia</taxon>
        <taxon>Dictyosteliales</taxon>
        <taxon>Dictyosteliaceae</taxon>
        <taxon>Dictyostelium</taxon>
    </lineage>
</organism>
<accession>F0ZGA5</accession>
<feature type="compositionally biased region" description="Polar residues" evidence="1">
    <location>
        <begin position="1895"/>
        <end position="1909"/>
    </location>
</feature>
<protein>
    <recommendedName>
        <fullName evidence="2">Chromatin assembly factor 1 p150 subunit acidic region domain-containing protein</fullName>
    </recommendedName>
</protein>
<dbReference type="VEuPathDB" id="AmoebaDB:DICPUDRAFT_77330"/>